<dbReference type="GO" id="GO:0003677">
    <property type="term" value="F:DNA binding"/>
    <property type="evidence" value="ECO:0007669"/>
    <property type="project" value="UniProtKB-KW"/>
</dbReference>
<dbReference type="Gene3D" id="3.40.50.300">
    <property type="entry name" value="P-loop containing nucleotide triphosphate hydrolases"/>
    <property type="match status" value="2"/>
</dbReference>
<dbReference type="GO" id="GO:0046872">
    <property type="term" value="F:metal ion binding"/>
    <property type="evidence" value="ECO:0007669"/>
    <property type="project" value="UniProtKB-KW"/>
</dbReference>
<evidence type="ECO:0000313" key="16">
    <source>
        <dbReference type="Proteomes" id="UP000005938"/>
    </source>
</evidence>
<dbReference type="PATRIC" id="fig|946077.3.peg.2291"/>
<evidence type="ECO:0000313" key="15">
    <source>
        <dbReference type="EMBL" id="EID72725.1"/>
    </source>
</evidence>
<evidence type="ECO:0000256" key="6">
    <source>
        <dbReference type="ARBA" id="ARBA00022840"/>
    </source>
</evidence>
<dbReference type="PROSITE" id="PS51192">
    <property type="entry name" value="HELICASE_ATP_BIND_1"/>
    <property type="match status" value="1"/>
</dbReference>
<dbReference type="EC" id="5.6.2.4" evidence="10"/>
<evidence type="ECO:0000256" key="10">
    <source>
        <dbReference type="ARBA" id="ARBA00034808"/>
    </source>
</evidence>
<dbReference type="SMART" id="SM00487">
    <property type="entry name" value="DEXDc"/>
    <property type="match status" value="1"/>
</dbReference>
<feature type="domain" description="Helicase ATP-binding" evidence="13">
    <location>
        <begin position="25"/>
        <end position="193"/>
    </location>
</feature>
<dbReference type="Pfam" id="PF00271">
    <property type="entry name" value="Helicase_C"/>
    <property type="match status" value="1"/>
</dbReference>
<accession>I0W8K9</accession>
<organism evidence="15 16">
    <name type="scientific">Imtechella halotolerans K1</name>
    <dbReference type="NCBI Taxonomy" id="946077"/>
    <lineage>
        <taxon>Bacteria</taxon>
        <taxon>Pseudomonadati</taxon>
        <taxon>Bacteroidota</taxon>
        <taxon>Flavobacteriia</taxon>
        <taxon>Flavobacteriales</taxon>
        <taxon>Flavobacteriaceae</taxon>
        <taxon>Imtechella</taxon>
    </lineage>
</organism>
<sequence length="633" mass="72538">MKTPLDILRTYWQYPAFRGEQENIIEAVLNGKDTIAILPTGGGKSLCYQVPAMAREGICVVISPLIALIKDQVDDLKTKGIKALNLAGGLSYYDLDTALDNGIYGNYKFIYLSPERLQQELVQERLKQMPVNLIAIDEAHCISQWGNDFRPAYRNCKILKEWFPNVPLIALTATATRKVVADIEDNLQMKDPFKTSTSLNRANLAYMVFQVEDKQIHLEKILTKNPESSIVYVRSRNATEQLTNYLQSKGFTATFFHGGLSTEEKNTRLKQWLSEKVQVMVATNAFGMGINKPNVRTVIHFSIPESIENYFQEAGRAGRDGAKSYAVLFTQEDEKKHLKTQFLNTTPSVSFIKVLYRKLTNYFQISYGEGEGQSFSFHFPTFCSTYQFSALMAYNALKTLDRHSILAFSEHFHRKATIQCLVSSQQLFVYLDNNPRMQSMVQTILRTYAGVFDNPTPINIELIATKSRLEESYIFRLLEQLEKDAIIQYQGESTDAEITFLTPREDDKTINMIAKSIETQNLQKEHQMEAMLQYLNNENECRSKLLLTYFGQTENSDCGICSTCIQKKQTLPSTIQTIITEDIIRHLKKQQIQANKLIELLPYKEDHIIQVVQHLLHQQKISLTDKNYYTLNI</sequence>
<dbReference type="InterPro" id="IPR004589">
    <property type="entry name" value="DNA_helicase_ATP-dep_RecQ"/>
</dbReference>
<dbReference type="FunFam" id="3.40.50.300:FF:001389">
    <property type="entry name" value="ATP-dependent DNA helicase RecQ"/>
    <property type="match status" value="1"/>
</dbReference>
<keyword evidence="16" id="KW-1185">Reference proteome</keyword>
<dbReference type="GO" id="GO:0016787">
    <property type="term" value="F:hydrolase activity"/>
    <property type="evidence" value="ECO:0007669"/>
    <property type="project" value="UniProtKB-KW"/>
</dbReference>
<dbReference type="STRING" id="946077.W5A_11369"/>
<keyword evidence="2" id="KW-0479">Metal-binding</keyword>
<evidence type="ECO:0000259" key="13">
    <source>
        <dbReference type="PROSITE" id="PS51192"/>
    </source>
</evidence>
<evidence type="ECO:0000256" key="11">
    <source>
        <dbReference type="ARBA" id="ARBA00044535"/>
    </source>
</evidence>
<evidence type="ECO:0000256" key="1">
    <source>
        <dbReference type="ARBA" id="ARBA00005446"/>
    </source>
</evidence>
<evidence type="ECO:0000256" key="4">
    <source>
        <dbReference type="ARBA" id="ARBA00022801"/>
    </source>
</evidence>
<dbReference type="PANTHER" id="PTHR13710:SF105">
    <property type="entry name" value="ATP-DEPENDENT DNA HELICASE Q1"/>
    <property type="match status" value="1"/>
</dbReference>
<dbReference type="Pfam" id="PF00270">
    <property type="entry name" value="DEAD"/>
    <property type="match status" value="1"/>
</dbReference>
<comment type="similarity">
    <text evidence="1">Belongs to the helicase family. RecQ subfamily.</text>
</comment>
<protein>
    <recommendedName>
        <fullName evidence="11">ATP-dependent DNA helicase RecQ</fullName>
        <ecNumber evidence="10">5.6.2.4</ecNumber>
    </recommendedName>
    <alternativeName>
        <fullName evidence="12">DNA 3'-5' helicase RecQ</fullName>
    </alternativeName>
</protein>
<dbReference type="OrthoDB" id="9763310at2"/>
<dbReference type="GO" id="GO:0009378">
    <property type="term" value="F:four-way junction helicase activity"/>
    <property type="evidence" value="ECO:0007669"/>
    <property type="project" value="TreeGrafter"/>
</dbReference>
<keyword evidence="7" id="KW-0238">DNA-binding</keyword>
<proteinExistence type="inferred from homology"/>
<evidence type="ECO:0000256" key="5">
    <source>
        <dbReference type="ARBA" id="ARBA00022806"/>
    </source>
</evidence>
<dbReference type="InterPro" id="IPR032284">
    <property type="entry name" value="RecQ_Zn-bd"/>
</dbReference>
<dbReference type="GO" id="GO:0006310">
    <property type="term" value="P:DNA recombination"/>
    <property type="evidence" value="ECO:0007669"/>
    <property type="project" value="InterPro"/>
</dbReference>
<dbReference type="Gene3D" id="1.10.10.10">
    <property type="entry name" value="Winged helix-like DNA-binding domain superfamily/Winged helix DNA-binding domain"/>
    <property type="match status" value="1"/>
</dbReference>
<dbReference type="RefSeq" id="WP_008240726.1">
    <property type="nucleotide sequence ID" value="NZ_AJJU01000034.1"/>
</dbReference>
<keyword evidence="3" id="KW-0547">Nucleotide-binding</keyword>
<dbReference type="NCBIfam" id="TIGR00614">
    <property type="entry name" value="recQ_fam"/>
    <property type="match status" value="1"/>
</dbReference>
<dbReference type="Proteomes" id="UP000005938">
    <property type="component" value="Unassembled WGS sequence"/>
</dbReference>
<evidence type="ECO:0000256" key="12">
    <source>
        <dbReference type="ARBA" id="ARBA00044550"/>
    </source>
</evidence>
<dbReference type="PANTHER" id="PTHR13710">
    <property type="entry name" value="DNA HELICASE RECQ FAMILY MEMBER"/>
    <property type="match status" value="1"/>
</dbReference>
<dbReference type="Pfam" id="PF16124">
    <property type="entry name" value="RecQ_Zn_bind"/>
    <property type="match status" value="1"/>
</dbReference>
<dbReference type="InterPro" id="IPR001650">
    <property type="entry name" value="Helicase_C-like"/>
</dbReference>
<comment type="catalytic activity">
    <reaction evidence="9">
        <text>Couples ATP hydrolysis with the unwinding of duplex DNA by translocating in the 3'-5' direction.</text>
        <dbReference type="EC" id="5.6.2.4"/>
    </reaction>
</comment>
<dbReference type="GO" id="GO:0043590">
    <property type="term" value="C:bacterial nucleoid"/>
    <property type="evidence" value="ECO:0007669"/>
    <property type="project" value="TreeGrafter"/>
</dbReference>
<reference evidence="15 16" key="1">
    <citation type="journal article" date="2012" name="J. Bacteriol.">
        <title>Genome Sequence of the Halotolerant Bacterium Imtechella halotolerans K1T.</title>
        <authorList>
            <person name="Kumar S."/>
            <person name="Vikram S."/>
            <person name="Subramanian S."/>
            <person name="Raghava G.P."/>
            <person name="Pinnaka A.K."/>
        </authorList>
    </citation>
    <scope>NUCLEOTIDE SEQUENCE [LARGE SCALE GENOMIC DNA]</scope>
    <source>
        <strain evidence="15 16">K1</strain>
    </source>
</reference>
<dbReference type="PROSITE" id="PS51194">
    <property type="entry name" value="HELICASE_CTER"/>
    <property type="match status" value="1"/>
</dbReference>
<dbReference type="CDD" id="cd17920">
    <property type="entry name" value="DEXHc_RecQ"/>
    <property type="match status" value="1"/>
</dbReference>
<dbReference type="EMBL" id="AJJU01000034">
    <property type="protein sequence ID" value="EID72725.1"/>
    <property type="molecule type" value="Genomic_DNA"/>
</dbReference>
<dbReference type="eggNOG" id="COG0514">
    <property type="taxonomic scope" value="Bacteria"/>
</dbReference>
<dbReference type="InterPro" id="IPR036388">
    <property type="entry name" value="WH-like_DNA-bd_sf"/>
</dbReference>
<keyword evidence="6" id="KW-0067">ATP-binding</keyword>
<evidence type="ECO:0000256" key="9">
    <source>
        <dbReference type="ARBA" id="ARBA00034617"/>
    </source>
</evidence>
<dbReference type="GO" id="GO:0005737">
    <property type="term" value="C:cytoplasm"/>
    <property type="evidence" value="ECO:0007669"/>
    <property type="project" value="TreeGrafter"/>
</dbReference>
<dbReference type="InterPro" id="IPR014001">
    <property type="entry name" value="Helicase_ATP-bd"/>
</dbReference>
<dbReference type="AlphaFoldDB" id="I0W8K9"/>
<dbReference type="InterPro" id="IPR027417">
    <property type="entry name" value="P-loop_NTPase"/>
</dbReference>
<dbReference type="GO" id="GO:0005524">
    <property type="term" value="F:ATP binding"/>
    <property type="evidence" value="ECO:0007669"/>
    <property type="project" value="UniProtKB-KW"/>
</dbReference>
<keyword evidence="4" id="KW-0378">Hydrolase</keyword>
<name>I0W8K9_9FLAO</name>
<dbReference type="GO" id="GO:0030894">
    <property type="term" value="C:replisome"/>
    <property type="evidence" value="ECO:0007669"/>
    <property type="project" value="TreeGrafter"/>
</dbReference>
<feature type="domain" description="Helicase C-terminal" evidence="14">
    <location>
        <begin position="217"/>
        <end position="360"/>
    </location>
</feature>
<evidence type="ECO:0000256" key="7">
    <source>
        <dbReference type="ARBA" id="ARBA00023125"/>
    </source>
</evidence>
<gene>
    <name evidence="15" type="ORF">W5A_11369</name>
</gene>
<keyword evidence="5 15" id="KW-0347">Helicase</keyword>
<dbReference type="SMART" id="SM00490">
    <property type="entry name" value="HELICc"/>
    <property type="match status" value="1"/>
</dbReference>
<dbReference type="InterPro" id="IPR011545">
    <property type="entry name" value="DEAD/DEAH_box_helicase_dom"/>
</dbReference>
<dbReference type="SUPFAM" id="SSF52540">
    <property type="entry name" value="P-loop containing nucleoside triphosphate hydrolases"/>
    <property type="match status" value="1"/>
</dbReference>
<comment type="caution">
    <text evidence="15">The sequence shown here is derived from an EMBL/GenBank/DDBJ whole genome shotgun (WGS) entry which is preliminary data.</text>
</comment>
<evidence type="ECO:0000259" key="14">
    <source>
        <dbReference type="PROSITE" id="PS51194"/>
    </source>
</evidence>
<evidence type="ECO:0000256" key="3">
    <source>
        <dbReference type="ARBA" id="ARBA00022741"/>
    </source>
</evidence>
<dbReference type="GO" id="GO:0006281">
    <property type="term" value="P:DNA repair"/>
    <property type="evidence" value="ECO:0007669"/>
    <property type="project" value="TreeGrafter"/>
</dbReference>
<keyword evidence="8" id="KW-0413">Isomerase</keyword>
<dbReference type="GO" id="GO:0043138">
    <property type="term" value="F:3'-5' DNA helicase activity"/>
    <property type="evidence" value="ECO:0007669"/>
    <property type="project" value="UniProtKB-EC"/>
</dbReference>
<evidence type="ECO:0000256" key="8">
    <source>
        <dbReference type="ARBA" id="ARBA00023235"/>
    </source>
</evidence>
<evidence type="ECO:0000256" key="2">
    <source>
        <dbReference type="ARBA" id="ARBA00022723"/>
    </source>
</evidence>